<accession>A0A830HZ05</accession>
<dbReference type="InterPro" id="IPR004323">
    <property type="entry name" value="Ion_tolerance_CutA"/>
</dbReference>
<comment type="similarity">
    <text evidence="1">Belongs to the CutA family.</text>
</comment>
<evidence type="ECO:0000313" key="3">
    <source>
        <dbReference type="Proteomes" id="UP000660262"/>
    </source>
</evidence>
<proteinExistence type="inferred from homology"/>
<dbReference type="Proteomes" id="UP000660262">
    <property type="component" value="Unassembled WGS sequence"/>
</dbReference>
<dbReference type="GO" id="GO:0005507">
    <property type="term" value="F:copper ion binding"/>
    <property type="evidence" value="ECO:0007669"/>
    <property type="project" value="TreeGrafter"/>
</dbReference>
<dbReference type="OrthoDB" id="2017693at2759"/>
<reference evidence="2" key="1">
    <citation type="submission" date="2020-10" db="EMBL/GenBank/DDBJ databases">
        <title>Unveiling of a novel bifunctional photoreceptor, Dualchrome1, isolated from a cosmopolitan green alga.</title>
        <authorList>
            <person name="Suzuki S."/>
            <person name="Kawachi M."/>
        </authorList>
    </citation>
    <scope>NUCLEOTIDE SEQUENCE</scope>
    <source>
        <strain evidence="2">NIES 2893</strain>
    </source>
</reference>
<evidence type="ECO:0000313" key="2">
    <source>
        <dbReference type="EMBL" id="GHP10069.1"/>
    </source>
</evidence>
<gene>
    <name evidence="2" type="ORF">PPROV_000880200</name>
</gene>
<dbReference type="Gene3D" id="3.30.70.120">
    <property type="match status" value="1"/>
</dbReference>
<dbReference type="InterPro" id="IPR015867">
    <property type="entry name" value="N-reg_PII/ATP_PRibTrfase_C"/>
</dbReference>
<dbReference type="InterPro" id="IPR011322">
    <property type="entry name" value="N-reg_PII-like_a/b"/>
</dbReference>
<name>A0A830HZ05_9CHLO</name>
<evidence type="ECO:0000256" key="1">
    <source>
        <dbReference type="ARBA" id="ARBA00010169"/>
    </source>
</evidence>
<dbReference type="SUPFAM" id="SSF54913">
    <property type="entry name" value="GlnB-like"/>
    <property type="match status" value="1"/>
</dbReference>
<dbReference type="EMBL" id="BNJQ01000027">
    <property type="protein sequence ID" value="GHP10069.1"/>
    <property type="molecule type" value="Genomic_DNA"/>
</dbReference>
<dbReference type="PANTHER" id="PTHR23419">
    <property type="entry name" value="DIVALENT CATION TOLERANCE CUTA-RELATED"/>
    <property type="match status" value="1"/>
</dbReference>
<dbReference type="GO" id="GO:0010038">
    <property type="term" value="P:response to metal ion"/>
    <property type="evidence" value="ECO:0007669"/>
    <property type="project" value="InterPro"/>
</dbReference>
<protein>
    <submittedName>
        <fullName evidence="2">Uncharacterized protein</fullName>
    </submittedName>
</protein>
<sequence length="154" mass="16734">MARVLRMCPWLRSPALSFHARVPTARVPHVKLNSTGRVGAMASTEAGEDVAVVFCTVPDKETGRKIASELLSQKLVACVNMIPGVESMYTWEGKMEVSEELILKIKTRRSLVPQLSTAIGSLHPYDVPEVIAVPVVGGGQSYLSWVEENTISAT</sequence>
<dbReference type="AlphaFoldDB" id="A0A830HZ05"/>
<organism evidence="2 3">
    <name type="scientific">Pycnococcus provasolii</name>
    <dbReference type="NCBI Taxonomy" id="41880"/>
    <lineage>
        <taxon>Eukaryota</taxon>
        <taxon>Viridiplantae</taxon>
        <taxon>Chlorophyta</taxon>
        <taxon>Pseudoscourfieldiophyceae</taxon>
        <taxon>Pseudoscourfieldiales</taxon>
        <taxon>Pycnococcaceae</taxon>
        <taxon>Pycnococcus</taxon>
    </lineage>
</organism>
<dbReference type="PANTHER" id="PTHR23419:SF8">
    <property type="entry name" value="FI09726P"/>
    <property type="match status" value="1"/>
</dbReference>
<comment type="caution">
    <text evidence="2">The sequence shown here is derived from an EMBL/GenBank/DDBJ whole genome shotgun (WGS) entry which is preliminary data.</text>
</comment>
<dbReference type="Pfam" id="PF03091">
    <property type="entry name" value="CutA1"/>
    <property type="match status" value="1"/>
</dbReference>
<keyword evidence="3" id="KW-1185">Reference proteome</keyword>